<dbReference type="InterPro" id="IPR002110">
    <property type="entry name" value="Ankyrin_rpt"/>
</dbReference>
<dbReference type="InterPro" id="IPR050745">
    <property type="entry name" value="Multifunctional_regulatory"/>
</dbReference>
<dbReference type="SUPFAM" id="SSF48403">
    <property type="entry name" value="Ankyrin repeat"/>
    <property type="match status" value="1"/>
</dbReference>
<dbReference type="PROSITE" id="PS50088">
    <property type="entry name" value="ANK_REPEAT"/>
    <property type="match status" value="1"/>
</dbReference>
<feature type="repeat" description="ANK" evidence="3">
    <location>
        <begin position="438"/>
        <end position="463"/>
    </location>
</feature>
<dbReference type="PANTHER" id="PTHR24189">
    <property type="entry name" value="MYOTROPHIN"/>
    <property type="match status" value="1"/>
</dbReference>
<keyword evidence="2 3" id="KW-0040">ANK repeat</keyword>
<keyword evidence="5" id="KW-1185">Reference proteome</keyword>
<organism evidence="4 5">
    <name type="scientific">Paludibaculum fermentans</name>
    <dbReference type="NCBI Taxonomy" id="1473598"/>
    <lineage>
        <taxon>Bacteria</taxon>
        <taxon>Pseudomonadati</taxon>
        <taxon>Acidobacteriota</taxon>
        <taxon>Terriglobia</taxon>
        <taxon>Bryobacterales</taxon>
        <taxon>Bryobacteraceae</taxon>
        <taxon>Paludibaculum</taxon>
    </lineage>
</organism>
<sequence>MSTFKLPARPSLESLRKQAKKLTRDIAAGDPVAIARAQAQVPHPQFPLSQRTAQLVLAREYGFAGWKDLLEEVNQRLGGGLEWAATEARRIIHDNDLEALRRLLSEHPALLSWTTEEDEGGLLGMAAGSYGDSLDPVSEEHFTRLACAEVLLDAGAVVAPSVCDGLISSRAIRMIDLFQRRGLFPRTLKFLAALGDVEGVRSALVLNTEGPAAVNEAFKYACHLRHPGSALLLLDRAIALDAELGRQIDSGPGRSAFVQYFIENKPEVHSTDPFEPWKDFVRQQVEHAMRDGDTSTFLEILRREPWLLSSANLKCQARWIEVAVLNDRAAILNELFDLNPAILHARVPPPSQVIEFAFTYVKTHLLPLLLRIWPLPGDLPHAAGNGDLDRVKRWFDAEGKLALGNLTDHFPANTSRYRRDLRSWFGRSEPDAQRILDTALAWAVLNNHFDVADFLLAHGADINTNWCSHEPASILHELVWHKNYEAMQFLIDRGIDMTIRDFRWNATAEGWAAFAANDEQLAQWLRDARQQRERGSAS</sequence>
<dbReference type="PANTHER" id="PTHR24189:SF50">
    <property type="entry name" value="ANKYRIN REPEAT AND SOCS BOX PROTEIN 2"/>
    <property type="match status" value="1"/>
</dbReference>
<dbReference type="Proteomes" id="UP000593892">
    <property type="component" value="Chromosome"/>
</dbReference>
<dbReference type="SMART" id="SM00248">
    <property type="entry name" value="ANK"/>
    <property type="match status" value="2"/>
</dbReference>
<evidence type="ECO:0000256" key="1">
    <source>
        <dbReference type="ARBA" id="ARBA00022737"/>
    </source>
</evidence>
<dbReference type="PROSITE" id="PS50297">
    <property type="entry name" value="ANK_REP_REGION"/>
    <property type="match status" value="1"/>
</dbReference>
<name>A0A7S7NQ87_PALFE</name>
<evidence type="ECO:0000256" key="2">
    <source>
        <dbReference type="ARBA" id="ARBA00023043"/>
    </source>
</evidence>
<gene>
    <name evidence="4" type="ORF">IRI77_31795</name>
</gene>
<reference evidence="4 5" key="1">
    <citation type="submission" date="2020-10" db="EMBL/GenBank/DDBJ databases">
        <title>Complete genome sequence of Paludibaculum fermentans P105T, a facultatively anaerobic acidobacterium capable of dissimilatory Fe(III) reduction.</title>
        <authorList>
            <person name="Dedysh S.N."/>
            <person name="Beletsky A.V."/>
            <person name="Kulichevskaya I.S."/>
            <person name="Mardanov A.V."/>
            <person name="Ravin N.V."/>
        </authorList>
    </citation>
    <scope>NUCLEOTIDE SEQUENCE [LARGE SCALE GENOMIC DNA]</scope>
    <source>
        <strain evidence="4 5">P105</strain>
    </source>
</reference>
<dbReference type="KEGG" id="pfer:IRI77_31795"/>
<dbReference type="RefSeq" id="WP_194448968.1">
    <property type="nucleotide sequence ID" value="NZ_CP063849.1"/>
</dbReference>
<protein>
    <submittedName>
        <fullName evidence="4">Ankyrin repeat domain-containing protein</fullName>
    </submittedName>
</protein>
<proteinExistence type="predicted"/>
<dbReference type="InterPro" id="IPR036770">
    <property type="entry name" value="Ankyrin_rpt-contain_sf"/>
</dbReference>
<evidence type="ECO:0000256" key="3">
    <source>
        <dbReference type="PROSITE-ProRule" id="PRU00023"/>
    </source>
</evidence>
<keyword evidence="1" id="KW-0677">Repeat</keyword>
<evidence type="ECO:0000313" key="5">
    <source>
        <dbReference type="Proteomes" id="UP000593892"/>
    </source>
</evidence>
<dbReference type="AlphaFoldDB" id="A0A7S7NQ87"/>
<evidence type="ECO:0000313" key="4">
    <source>
        <dbReference type="EMBL" id="QOY87299.1"/>
    </source>
</evidence>
<dbReference type="EMBL" id="CP063849">
    <property type="protein sequence ID" value="QOY87299.1"/>
    <property type="molecule type" value="Genomic_DNA"/>
</dbReference>
<dbReference type="Gene3D" id="1.25.40.20">
    <property type="entry name" value="Ankyrin repeat-containing domain"/>
    <property type="match status" value="1"/>
</dbReference>
<accession>A0A7S7NQ87</accession>
<dbReference type="Pfam" id="PF12796">
    <property type="entry name" value="Ank_2"/>
    <property type="match status" value="1"/>
</dbReference>